<dbReference type="InterPro" id="IPR032675">
    <property type="entry name" value="LRR_dom_sf"/>
</dbReference>
<dbReference type="InterPro" id="IPR044974">
    <property type="entry name" value="Disease_R_plants"/>
</dbReference>
<protein>
    <submittedName>
        <fullName evidence="2">Uncharacterized protein</fullName>
    </submittedName>
</protein>
<dbReference type="AlphaFoldDB" id="A0A6A2YZD9"/>
<dbReference type="Proteomes" id="UP000436088">
    <property type="component" value="Unassembled WGS sequence"/>
</dbReference>
<dbReference type="SUPFAM" id="SSF52058">
    <property type="entry name" value="L domain-like"/>
    <property type="match status" value="1"/>
</dbReference>
<organism evidence="2 3">
    <name type="scientific">Hibiscus syriacus</name>
    <name type="common">Rose of Sharon</name>
    <dbReference type="NCBI Taxonomy" id="106335"/>
    <lineage>
        <taxon>Eukaryota</taxon>
        <taxon>Viridiplantae</taxon>
        <taxon>Streptophyta</taxon>
        <taxon>Embryophyta</taxon>
        <taxon>Tracheophyta</taxon>
        <taxon>Spermatophyta</taxon>
        <taxon>Magnoliopsida</taxon>
        <taxon>eudicotyledons</taxon>
        <taxon>Gunneridae</taxon>
        <taxon>Pentapetalae</taxon>
        <taxon>rosids</taxon>
        <taxon>malvids</taxon>
        <taxon>Malvales</taxon>
        <taxon>Malvaceae</taxon>
        <taxon>Malvoideae</taxon>
        <taxon>Hibiscus</taxon>
    </lineage>
</organism>
<evidence type="ECO:0000256" key="1">
    <source>
        <dbReference type="ARBA" id="ARBA00022821"/>
    </source>
</evidence>
<dbReference type="PANTHER" id="PTHR23155:SF1044">
    <property type="entry name" value="DISEASE RESISTANCE PROTEIN RPS2"/>
    <property type="match status" value="1"/>
</dbReference>
<name>A0A6A2YZD9_HIBSY</name>
<dbReference type="PANTHER" id="PTHR23155">
    <property type="entry name" value="DISEASE RESISTANCE PROTEIN RP"/>
    <property type="match status" value="1"/>
</dbReference>
<keyword evidence="1" id="KW-0611">Plant defense</keyword>
<evidence type="ECO:0000313" key="3">
    <source>
        <dbReference type="Proteomes" id="UP000436088"/>
    </source>
</evidence>
<proteinExistence type="predicted"/>
<dbReference type="GO" id="GO:0098542">
    <property type="term" value="P:defense response to other organism"/>
    <property type="evidence" value="ECO:0007669"/>
    <property type="project" value="TreeGrafter"/>
</dbReference>
<gene>
    <name evidence="2" type="ORF">F3Y22_tig00111146pilonHSYRG00033</name>
</gene>
<accession>A0A6A2YZD9</accession>
<dbReference type="EMBL" id="VEPZ02001246">
    <property type="protein sequence ID" value="KAE8684275.1"/>
    <property type="molecule type" value="Genomic_DNA"/>
</dbReference>
<comment type="caution">
    <text evidence="2">The sequence shown here is derived from an EMBL/GenBank/DDBJ whole genome shotgun (WGS) entry which is preliminary data.</text>
</comment>
<dbReference type="OrthoDB" id="983744at2759"/>
<evidence type="ECO:0000313" key="2">
    <source>
        <dbReference type="EMBL" id="KAE8684275.1"/>
    </source>
</evidence>
<reference evidence="2" key="1">
    <citation type="submission" date="2019-09" db="EMBL/GenBank/DDBJ databases">
        <title>Draft genome information of white flower Hibiscus syriacus.</title>
        <authorList>
            <person name="Kim Y.-M."/>
        </authorList>
    </citation>
    <scope>NUCLEOTIDE SEQUENCE [LARGE SCALE GENOMIC DNA]</scope>
    <source>
        <strain evidence="2">YM2019G1</strain>
    </source>
</reference>
<dbReference type="Gene3D" id="1.10.10.10">
    <property type="entry name" value="Winged helix-like DNA-binding domain superfamily/Winged helix DNA-binding domain"/>
    <property type="match status" value="1"/>
</dbReference>
<keyword evidence="3" id="KW-1185">Reference proteome</keyword>
<dbReference type="Gene3D" id="3.80.10.10">
    <property type="entry name" value="Ribonuclease Inhibitor"/>
    <property type="match status" value="1"/>
</dbReference>
<dbReference type="InterPro" id="IPR036388">
    <property type="entry name" value="WH-like_DNA-bd_sf"/>
</dbReference>
<sequence length="339" mass="39072">MLVTRSSKNEKYSLSEPSGPRLWENAIDELQGDIRNIHDMEDKVYRCLKFSYDHLTEKDQNCFLYCALYPEDHEIKKHEIIEYWMEEGLTDEMGSRKAMGRSVYPTPFLVWRNSLHCCSTDVVTRELESLPCVVKLQALRKLDPRSSGGREIPQGLGMLVNLRHLDLGYTRRLKEIATGLLLKLCRLQHLAIHSILKNAEEMSELNKLEAFEGVFSNIGYLNMYAGQRKELYKYSILVCPLNKPRSFVQHSLSSSSRNSVRFESIDINSGVAIVPPYQLQQLHLNYCRGVTSLNNVGLRDGIDLKVCELVRCDELESVFSSKCDQLRTLEYLTLEQLRL</sequence>